<name>A0ACB8GP19_PSICU</name>
<reference evidence="1" key="1">
    <citation type="submission" date="2021-10" db="EMBL/GenBank/DDBJ databases">
        <title>Psilocybe cubensis genome.</title>
        <authorList>
            <person name="Mckernan K.J."/>
            <person name="Crawford S."/>
            <person name="Trippe A."/>
            <person name="Kane L.T."/>
            <person name="Mclaughlin S."/>
        </authorList>
    </citation>
    <scope>NUCLEOTIDE SEQUENCE</scope>
    <source>
        <strain evidence="1">MGC-MH-2018</strain>
    </source>
</reference>
<evidence type="ECO:0000313" key="2">
    <source>
        <dbReference type="Proteomes" id="UP000664032"/>
    </source>
</evidence>
<comment type="caution">
    <text evidence="1">The sequence shown here is derived from an EMBL/GenBank/DDBJ whole genome shotgun (WGS) entry which is preliminary data.</text>
</comment>
<keyword evidence="2" id="KW-1185">Reference proteome</keyword>
<dbReference type="EMBL" id="JAFIQS020000009">
    <property type="protein sequence ID" value="KAH9477411.1"/>
    <property type="molecule type" value="Genomic_DNA"/>
</dbReference>
<organism evidence="1 2">
    <name type="scientific">Psilocybe cubensis</name>
    <name type="common">Psychedelic mushroom</name>
    <name type="synonym">Stropharia cubensis</name>
    <dbReference type="NCBI Taxonomy" id="181762"/>
    <lineage>
        <taxon>Eukaryota</taxon>
        <taxon>Fungi</taxon>
        <taxon>Dikarya</taxon>
        <taxon>Basidiomycota</taxon>
        <taxon>Agaricomycotina</taxon>
        <taxon>Agaricomycetes</taxon>
        <taxon>Agaricomycetidae</taxon>
        <taxon>Agaricales</taxon>
        <taxon>Agaricineae</taxon>
        <taxon>Strophariaceae</taxon>
        <taxon>Psilocybe</taxon>
    </lineage>
</organism>
<accession>A0ACB8GP19</accession>
<evidence type="ECO:0000313" key="1">
    <source>
        <dbReference type="EMBL" id="KAH9477411.1"/>
    </source>
</evidence>
<gene>
    <name evidence="1" type="ORF">JR316_0009624</name>
</gene>
<sequence length="271" mass="30141">MLRRGGTLLNLHRVFRSVCCKRVLKCLFSTEVSTVHKGTAFEERSLALLEQTMSMSLKRVGGKEDGGIDLVGWWWLPYDDDTAGSTAYTKRRRIRVLGQCKAEKKKMGPSFVRELEGVLYRFITMPSTLPGLVDEEKPDVSIPGQAHIPMVALLISESPFTKSALLRAHSSPIPFFMLHLPPVDDNRTSDPESEGGLESPQTFVGPGAAVCNPALSGAQGLLQGQMEVRWERHMLGQHGRPALWWRNTRLPNQIPYTDPLEASVDASRCES</sequence>
<proteinExistence type="predicted"/>
<protein>
    <submittedName>
        <fullName evidence="1">Uncharacterized protein</fullName>
    </submittedName>
</protein>
<dbReference type="Proteomes" id="UP000664032">
    <property type="component" value="Unassembled WGS sequence"/>
</dbReference>